<evidence type="ECO:0000313" key="2">
    <source>
        <dbReference type="Proteomes" id="UP000186817"/>
    </source>
</evidence>
<protein>
    <submittedName>
        <fullName evidence="1">Uncharacterized protein</fullName>
    </submittedName>
</protein>
<name>A0A1Q9ETH1_SYMMI</name>
<proteinExistence type="predicted"/>
<keyword evidence="2" id="KW-1185">Reference proteome</keyword>
<dbReference type="AlphaFoldDB" id="A0A1Q9ETH1"/>
<dbReference type="OrthoDB" id="449164at2759"/>
<dbReference type="EMBL" id="LSRX01000073">
    <property type="protein sequence ID" value="OLQ10723.1"/>
    <property type="molecule type" value="Genomic_DNA"/>
</dbReference>
<evidence type="ECO:0000313" key="1">
    <source>
        <dbReference type="EMBL" id="OLQ10723.1"/>
    </source>
</evidence>
<sequence length="166" mass="18868">MSWLPLERTGLDELLFRQRHAVASLRSGLQQELSQAQVDDVWLLRYALSFEDDLQGAESAAKRALAWRKDNARLVEAARNREAPADFTDEELAAINSFFVAAYHCCTEYGDPVFLSRLCAYDLTALMSSISEAKLELWLNFTNECCWQYCEVKALRKLLAALEAQP</sequence>
<reference evidence="1 2" key="1">
    <citation type="submission" date="2016-02" db="EMBL/GenBank/DDBJ databases">
        <title>Genome analysis of coral dinoflagellate symbionts highlights evolutionary adaptations to a symbiotic lifestyle.</title>
        <authorList>
            <person name="Aranda M."/>
            <person name="Li Y."/>
            <person name="Liew Y.J."/>
            <person name="Baumgarten S."/>
            <person name="Simakov O."/>
            <person name="Wilson M."/>
            <person name="Piel J."/>
            <person name="Ashoor H."/>
            <person name="Bougouffa S."/>
            <person name="Bajic V.B."/>
            <person name="Ryu T."/>
            <person name="Ravasi T."/>
            <person name="Bayer T."/>
            <person name="Micklem G."/>
            <person name="Kim H."/>
            <person name="Bhak J."/>
            <person name="Lajeunesse T.C."/>
            <person name="Voolstra C.R."/>
        </authorList>
    </citation>
    <scope>NUCLEOTIDE SEQUENCE [LARGE SCALE GENOMIC DNA]</scope>
    <source>
        <strain evidence="1 2">CCMP2467</strain>
    </source>
</reference>
<dbReference type="InterPro" id="IPR036865">
    <property type="entry name" value="CRAL-TRIO_dom_sf"/>
</dbReference>
<gene>
    <name evidence="1" type="ORF">AK812_SmicGene5530</name>
</gene>
<accession>A0A1Q9ETH1</accession>
<dbReference type="Gene3D" id="3.40.525.10">
    <property type="entry name" value="CRAL-TRIO lipid binding domain"/>
    <property type="match status" value="1"/>
</dbReference>
<organism evidence="1 2">
    <name type="scientific">Symbiodinium microadriaticum</name>
    <name type="common">Dinoflagellate</name>
    <name type="synonym">Zooxanthella microadriatica</name>
    <dbReference type="NCBI Taxonomy" id="2951"/>
    <lineage>
        <taxon>Eukaryota</taxon>
        <taxon>Sar</taxon>
        <taxon>Alveolata</taxon>
        <taxon>Dinophyceae</taxon>
        <taxon>Suessiales</taxon>
        <taxon>Symbiodiniaceae</taxon>
        <taxon>Symbiodinium</taxon>
    </lineage>
</organism>
<comment type="caution">
    <text evidence="1">The sequence shown here is derived from an EMBL/GenBank/DDBJ whole genome shotgun (WGS) entry which is preliminary data.</text>
</comment>
<dbReference type="Proteomes" id="UP000186817">
    <property type="component" value="Unassembled WGS sequence"/>
</dbReference>